<protein>
    <recommendedName>
        <fullName evidence="4">G domain-containing protein</fullName>
    </recommendedName>
</protein>
<feature type="region of interest" description="Disordered" evidence="1">
    <location>
        <begin position="353"/>
        <end position="378"/>
    </location>
</feature>
<name>A0A178ZV51_9EURO</name>
<evidence type="ECO:0000313" key="3">
    <source>
        <dbReference type="Proteomes" id="UP000078343"/>
    </source>
</evidence>
<dbReference type="SUPFAM" id="SSF52540">
    <property type="entry name" value="P-loop containing nucleoside triphosphate hydrolases"/>
    <property type="match status" value="1"/>
</dbReference>
<dbReference type="Proteomes" id="UP000078343">
    <property type="component" value="Unassembled WGS sequence"/>
</dbReference>
<dbReference type="EMBL" id="LVYI01000002">
    <property type="protein sequence ID" value="OAP63650.1"/>
    <property type="molecule type" value="Genomic_DNA"/>
</dbReference>
<gene>
    <name evidence="2" type="ORF">AYL99_02877</name>
</gene>
<evidence type="ECO:0000313" key="2">
    <source>
        <dbReference type="EMBL" id="OAP63650.1"/>
    </source>
</evidence>
<feature type="compositionally biased region" description="Basic and acidic residues" evidence="1">
    <location>
        <begin position="32"/>
        <end position="57"/>
    </location>
</feature>
<dbReference type="RefSeq" id="XP_018697017.1">
    <property type="nucleotide sequence ID" value="XM_018834393.1"/>
</dbReference>
<dbReference type="STRING" id="1367422.A0A178ZV51"/>
<dbReference type="InterPro" id="IPR027417">
    <property type="entry name" value="P-loop_NTPase"/>
</dbReference>
<organism evidence="2 3">
    <name type="scientific">Fonsecaea erecta</name>
    <dbReference type="NCBI Taxonomy" id="1367422"/>
    <lineage>
        <taxon>Eukaryota</taxon>
        <taxon>Fungi</taxon>
        <taxon>Dikarya</taxon>
        <taxon>Ascomycota</taxon>
        <taxon>Pezizomycotina</taxon>
        <taxon>Eurotiomycetes</taxon>
        <taxon>Chaetothyriomycetidae</taxon>
        <taxon>Chaetothyriales</taxon>
        <taxon>Herpotrichiellaceae</taxon>
        <taxon>Fonsecaea</taxon>
    </lineage>
</organism>
<feature type="region of interest" description="Disordered" evidence="1">
    <location>
        <begin position="32"/>
        <end position="60"/>
    </location>
</feature>
<evidence type="ECO:0000256" key="1">
    <source>
        <dbReference type="SAM" id="MobiDB-lite"/>
    </source>
</evidence>
<sequence length="441" mass="49499">MATSSNVIEFDCYDYSAALARLFDDADLDYHNPAADEEKEQRSSTTVKPHEDAKESSKSWISQDPFNKLLKKATDAKGAASKPVIYFIKQFFGGTKLVFVTGQTGTGKSTILSELTGLDVSIGTRNYQICPAIIKGEQYLFIDTGGFGASDLDDTENFEDILQCLNALGPFVTVAVLLLVVGSPPSRFREDDIKIIRWVQCFCGPSFFRNITFVTSKWDDWSRKSFQEAWRRLETELLLHDDVSRLLHPPGRYHGGVDYHHGFPGGRGSAASYALLLDRDDDKAARGDELRRMIHTRYGGPKNSKPATLQVVREMNSGIPQLETEAAKVLRANVVDTVICIRDDRAVVSRPEHRPLLPLDLPPPPRSSSNQDDNSNRRNGESAFWRWLEIARRAAAFYKEARERQYESSNQTGIKPLWELAKDWFLGWWANGSNSKPEAGG</sequence>
<dbReference type="AlphaFoldDB" id="A0A178ZV51"/>
<dbReference type="Gene3D" id="3.40.50.300">
    <property type="entry name" value="P-loop containing nucleotide triphosphate hydrolases"/>
    <property type="match status" value="1"/>
</dbReference>
<dbReference type="OrthoDB" id="4158913at2759"/>
<dbReference type="GeneID" id="30007047"/>
<reference evidence="2 3" key="1">
    <citation type="submission" date="2016-04" db="EMBL/GenBank/DDBJ databases">
        <title>Draft genome of Fonsecaea erecta CBS 125763.</title>
        <authorList>
            <person name="Weiss V.A."/>
            <person name="Vicente V.A."/>
            <person name="Raittz R.T."/>
            <person name="Moreno L.F."/>
            <person name="De Souza E.M."/>
            <person name="Pedrosa F.O."/>
            <person name="Steffens M.B."/>
            <person name="Faoro H."/>
            <person name="Tadra-Sfeir M.Z."/>
            <person name="Najafzadeh M.J."/>
            <person name="Felipe M.S."/>
            <person name="Teixeira M."/>
            <person name="Sun J."/>
            <person name="Xi L."/>
            <person name="Gomes R."/>
            <person name="De Azevedo C.M."/>
            <person name="Salgado C.G."/>
            <person name="Da Silva M.B."/>
            <person name="Nascimento M.F."/>
            <person name="Queiroz-Telles F."/>
            <person name="Attili D.S."/>
            <person name="Gorbushina A."/>
        </authorList>
    </citation>
    <scope>NUCLEOTIDE SEQUENCE [LARGE SCALE GENOMIC DNA]</scope>
    <source>
        <strain evidence="2 3">CBS 125763</strain>
    </source>
</reference>
<proteinExistence type="predicted"/>
<keyword evidence="3" id="KW-1185">Reference proteome</keyword>
<comment type="caution">
    <text evidence="2">The sequence shown here is derived from an EMBL/GenBank/DDBJ whole genome shotgun (WGS) entry which is preliminary data.</text>
</comment>
<dbReference type="CDD" id="cd01983">
    <property type="entry name" value="SIMIBI"/>
    <property type="match status" value="1"/>
</dbReference>
<evidence type="ECO:0008006" key="4">
    <source>
        <dbReference type="Google" id="ProtNLM"/>
    </source>
</evidence>
<accession>A0A178ZV51</accession>